<proteinExistence type="predicted"/>
<dbReference type="InterPro" id="IPR020568">
    <property type="entry name" value="Ribosomal_Su5_D2-typ_SF"/>
</dbReference>
<organism evidence="6 7">
    <name type="scientific">Candidatus Gottesmanbacteria bacterium RIFCSPHIGHO2_02_FULL_40_13</name>
    <dbReference type="NCBI Taxonomy" id="1798384"/>
    <lineage>
        <taxon>Bacteria</taxon>
        <taxon>Candidatus Gottesmaniibacteriota</taxon>
    </lineage>
</organism>
<evidence type="ECO:0000256" key="3">
    <source>
        <dbReference type="ARBA" id="ARBA00022759"/>
    </source>
</evidence>
<gene>
    <name evidence="6" type="ORF">A3D03_00260</name>
</gene>
<dbReference type="GO" id="GO:0008033">
    <property type="term" value="P:tRNA processing"/>
    <property type="evidence" value="ECO:0007669"/>
    <property type="project" value="UniProtKB-KW"/>
</dbReference>
<protein>
    <submittedName>
        <fullName evidence="6">Uncharacterized protein</fullName>
    </submittedName>
</protein>
<evidence type="ECO:0000256" key="5">
    <source>
        <dbReference type="ARBA" id="ARBA00022884"/>
    </source>
</evidence>
<evidence type="ECO:0000256" key="1">
    <source>
        <dbReference type="ARBA" id="ARBA00022694"/>
    </source>
</evidence>
<evidence type="ECO:0000256" key="2">
    <source>
        <dbReference type="ARBA" id="ARBA00022722"/>
    </source>
</evidence>
<evidence type="ECO:0000256" key="4">
    <source>
        <dbReference type="ARBA" id="ARBA00022801"/>
    </source>
</evidence>
<dbReference type="Pfam" id="PF00825">
    <property type="entry name" value="Ribonuclease_P"/>
    <property type="match status" value="1"/>
</dbReference>
<dbReference type="InterPro" id="IPR014721">
    <property type="entry name" value="Ribsml_uS5_D2-typ_fold_subgr"/>
</dbReference>
<dbReference type="STRING" id="1798384.A3D03_00260"/>
<keyword evidence="2" id="KW-0540">Nuclease</keyword>
<dbReference type="AlphaFoldDB" id="A0A1F6ACR3"/>
<dbReference type="SUPFAM" id="SSF54211">
    <property type="entry name" value="Ribosomal protein S5 domain 2-like"/>
    <property type="match status" value="1"/>
</dbReference>
<comment type="caution">
    <text evidence="6">The sequence shown here is derived from an EMBL/GenBank/DDBJ whole genome shotgun (WGS) entry which is preliminary data.</text>
</comment>
<evidence type="ECO:0000313" key="7">
    <source>
        <dbReference type="Proteomes" id="UP000177092"/>
    </source>
</evidence>
<keyword evidence="4" id="KW-0378">Hydrolase</keyword>
<dbReference type="Proteomes" id="UP000177092">
    <property type="component" value="Unassembled WGS sequence"/>
</dbReference>
<reference evidence="6 7" key="1">
    <citation type="journal article" date="2016" name="Nat. Commun.">
        <title>Thousands of microbial genomes shed light on interconnected biogeochemical processes in an aquifer system.</title>
        <authorList>
            <person name="Anantharaman K."/>
            <person name="Brown C.T."/>
            <person name="Hug L.A."/>
            <person name="Sharon I."/>
            <person name="Castelle C.J."/>
            <person name="Probst A.J."/>
            <person name="Thomas B.C."/>
            <person name="Singh A."/>
            <person name="Wilkins M.J."/>
            <person name="Karaoz U."/>
            <person name="Brodie E.L."/>
            <person name="Williams K.H."/>
            <person name="Hubbard S.S."/>
            <person name="Banfield J.F."/>
        </authorList>
    </citation>
    <scope>NUCLEOTIDE SEQUENCE [LARGE SCALE GENOMIC DNA]</scope>
</reference>
<accession>A0A1F6ACR3</accession>
<evidence type="ECO:0000313" key="6">
    <source>
        <dbReference type="EMBL" id="OGG22559.1"/>
    </source>
</evidence>
<dbReference type="Gene3D" id="3.30.230.10">
    <property type="match status" value="1"/>
</dbReference>
<sequence>MLPARLRLTFQDFRKNPERFIKLSSYFLDLWYKKSPAGNNRFVIITPKKLSKSSVRRHLVKRLITEDLRNMTLKTQETKDIMIKLKVLFTKKDQDKFSPELQRLLSQIR</sequence>
<keyword evidence="1" id="KW-0819">tRNA processing</keyword>
<keyword evidence="5" id="KW-0694">RNA-binding</keyword>
<dbReference type="EMBL" id="MFJN01000001">
    <property type="protein sequence ID" value="OGG22559.1"/>
    <property type="molecule type" value="Genomic_DNA"/>
</dbReference>
<dbReference type="GO" id="GO:0004526">
    <property type="term" value="F:ribonuclease P activity"/>
    <property type="evidence" value="ECO:0007669"/>
    <property type="project" value="InterPro"/>
</dbReference>
<keyword evidence="3" id="KW-0255">Endonuclease</keyword>
<dbReference type="GO" id="GO:0000049">
    <property type="term" value="F:tRNA binding"/>
    <property type="evidence" value="ECO:0007669"/>
    <property type="project" value="InterPro"/>
</dbReference>
<name>A0A1F6ACR3_9BACT</name>
<dbReference type="InterPro" id="IPR000100">
    <property type="entry name" value="RNase_P"/>
</dbReference>